<reference evidence="1 2" key="1">
    <citation type="submission" date="2019-07" db="EMBL/GenBank/DDBJ databases">
        <authorList>
            <person name="Jastrzebski P J."/>
            <person name="Paukszto L."/>
            <person name="Jastrzebski P J."/>
        </authorList>
    </citation>
    <scope>NUCLEOTIDE SEQUENCE [LARGE SCALE GENOMIC DNA]</scope>
    <source>
        <strain evidence="1 2">WMS-il1</strain>
    </source>
</reference>
<dbReference type="AlphaFoldDB" id="A0A564ZD50"/>
<gene>
    <name evidence="1" type="ORF">WMSIL1_LOCUS14848</name>
</gene>
<keyword evidence="2" id="KW-1185">Reference proteome</keyword>
<dbReference type="EMBL" id="CABIJS010000718">
    <property type="protein sequence ID" value="VUZ57431.1"/>
    <property type="molecule type" value="Genomic_DNA"/>
</dbReference>
<name>A0A564ZD50_HYMDI</name>
<accession>A0A564ZD50</accession>
<organism evidence="1 2">
    <name type="scientific">Hymenolepis diminuta</name>
    <name type="common">Rat tapeworm</name>
    <dbReference type="NCBI Taxonomy" id="6216"/>
    <lineage>
        <taxon>Eukaryota</taxon>
        <taxon>Metazoa</taxon>
        <taxon>Spiralia</taxon>
        <taxon>Lophotrochozoa</taxon>
        <taxon>Platyhelminthes</taxon>
        <taxon>Cestoda</taxon>
        <taxon>Eucestoda</taxon>
        <taxon>Cyclophyllidea</taxon>
        <taxon>Hymenolepididae</taxon>
        <taxon>Hymenolepis</taxon>
    </lineage>
</organism>
<dbReference type="Proteomes" id="UP000321570">
    <property type="component" value="Unassembled WGS sequence"/>
</dbReference>
<proteinExistence type="predicted"/>
<evidence type="ECO:0000313" key="2">
    <source>
        <dbReference type="Proteomes" id="UP000321570"/>
    </source>
</evidence>
<protein>
    <submittedName>
        <fullName evidence="1">Uncharacterized protein</fullName>
    </submittedName>
</protein>
<sequence>MPDITIGNKMERHAEIMSTKAKRSNLKIARFLEVAKSYDCRVRRELNEKHGNELAITRKRKEHCQRSAHSLGTPVFVGRVHGMA</sequence>
<evidence type="ECO:0000313" key="1">
    <source>
        <dbReference type="EMBL" id="VUZ57431.1"/>
    </source>
</evidence>